<dbReference type="InterPro" id="IPR003440">
    <property type="entry name" value="Glyco_trans_48_dom"/>
</dbReference>
<evidence type="ECO:0000256" key="1">
    <source>
        <dbReference type="SAM" id="Phobius"/>
    </source>
</evidence>
<feature type="domain" description="1,3-beta-glucan synthase component FKS1-like" evidence="3">
    <location>
        <begin position="1"/>
        <end position="103"/>
    </location>
</feature>
<feature type="transmembrane region" description="Helical" evidence="1">
    <location>
        <begin position="24"/>
        <end position="44"/>
    </location>
</feature>
<name>A0A0A1UKH7_9AGAM</name>
<comment type="caution">
    <text evidence="4">The sequence shown here is derived from an EMBL/GenBank/DDBJ whole genome shotgun (WGS) entry which is preliminary data.</text>
</comment>
<dbReference type="AlphaFoldDB" id="A0A0A1UKH7"/>
<reference evidence="5" key="1">
    <citation type="journal article" date="2014" name="Genome Announc.">
        <title>Draft genome sequence of the plant-pathogenic soil fungus Rhizoctonia solani anastomosis group 3 strain Rhs1AP.</title>
        <authorList>
            <person name="Cubeta M.A."/>
            <person name="Thomas E."/>
            <person name="Dean R.A."/>
            <person name="Jabaji S."/>
            <person name="Neate S.M."/>
            <person name="Tavantzis S."/>
            <person name="Toda T."/>
            <person name="Vilgalys R."/>
            <person name="Bharathan N."/>
            <person name="Fedorova-Abrams N."/>
            <person name="Pakala S.B."/>
            <person name="Pakala S.M."/>
            <person name="Zafar N."/>
            <person name="Joardar V."/>
            <person name="Losada L."/>
            <person name="Nierman W.C."/>
        </authorList>
    </citation>
    <scope>NUCLEOTIDE SEQUENCE [LARGE SCALE GENOMIC DNA]</scope>
    <source>
        <strain evidence="5">AG-3</strain>
    </source>
</reference>
<dbReference type="PANTHER" id="PTHR12741">
    <property type="entry name" value="LYST-INTERACTING PROTEIN LIP5 DOPAMINE RESPONSIVE PROTEIN DRG-1"/>
    <property type="match status" value="1"/>
</dbReference>
<dbReference type="EMBL" id="JATN01000321">
    <property type="protein sequence ID" value="EUC59360.1"/>
    <property type="molecule type" value="Genomic_DNA"/>
</dbReference>
<organism evidence="4 5">
    <name type="scientific">Rhizoctonia solani AG-3 Rhs1AP</name>
    <dbReference type="NCBI Taxonomy" id="1086054"/>
    <lineage>
        <taxon>Eukaryota</taxon>
        <taxon>Fungi</taxon>
        <taxon>Dikarya</taxon>
        <taxon>Basidiomycota</taxon>
        <taxon>Agaricomycotina</taxon>
        <taxon>Agaricomycetes</taxon>
        <taxon>Cantharellales</taxon>
        <taxon>Ceratobasidiaceae</taxon>
        <taxon>Rhizoctonia</taxon>
    </lineage>
</organism>
<dbReference type="GO" id="GO:0005886">
    <property type="term" value="C:plasma membrane"/>
    <property type="evidence" value="ECO:0007669"/>
    <property type="project" value="TreeGrafter"/>
</dbReference>
<evidence type="ECO:0000259" key="2">
    <source>
        <dbReference type="Pfam" id="PF02364"/>
    </source>
</evidence>
<accession>A0A0A1UKH7</accession>
<evidence type="ECO:0000313" key="5">
    <source>
        <dbReference type="Proteomes" id="UP000030108"/>
    </source>
</evidence>
<feature type="transmembrane region" description="Helical" evidence="1">
    <location>
        <begin position="56"/>
        <end position="76"/>
    </location>
</feature>
<evidence type="ECO:0000313" key="4">
    <source>
        <dbReference type="EMBL" id="EUC59360.1"/>
    </source>
</evidence>
<dbReference type="GO" id="GO:0051278">
    <property type="term" value="P:fungal-type cell wall polysaccharide biosynthetic process"/>
    <property type="evidence" value="ECO:0007669"/>
    <property type="project" value="TreeGrafter"/>
</dbReference>
<feature type="domain" description="Glycosyl transferase 48" evidence="2">
    <location>
        <begin position="155"/>
        <end position="236"/>
    </location>
</feature>
<dbReference type="InterPro" id="IPR056261">
    <property type="entry name" value="FKS1-like_dom2"/>
</dbReference>
<keyword evidence="1" id="KW-0812">Transmembrane</keyword>
<dbReference type="GO" id="GO:0003843">
    <property type="term" value="F:1,3-beta-D-glucan synthase activity"/>
    <property type="evidence" value="ECO:0007669"/>
    <property type="project" value="InterPro"/>
</dbReference>
<sequence>MCTTLAEFTFIPTTWNNTSHLSRCLISLLIFLGLTTGLSFYVFIANDGSDGSSLPLIHAIVQFFIAVIATLLFSIIPSGRMFGDRVAGKSCKYLASQTFTASYPSMSRNQCMSSIVLWLLVFGCKSVELYYYLVVSFTNTITAMAHMKIQGCNDRLFEYLEQLHPIKWENFVKDTKIPTEESAMFNGVNSFGNGSYEKGEGNKADDLPFYAVGFKSSSPEFTLRTRIWASLRAQTL</sequence>
<dbReference type="GO" id="GO:0000148">
    <property type="term" value="C:1,3-beta-D-glucan synthase complex"/>
    <property type="evidence" value="ECO:0007669"/>
    <property type="project" value="InterPro"/>
</dbReference>
<dbReference type="PANTHER" id="PTHR12741:SF48">
    <property type="entry name" value="1,3-BETA-GLUCAN SYNTHASE COMPONENT FKS1-RELATED"/>
    <property type="match status" value="1"/>
</dbReference>
<proteinExistence type="predicted"/>
<keyword evidence="1" id="KW-1133">Transmembrane helix</keyword>
<dbReference type="GO" id="GO:0006075">
    <property type="term" value="P:(1-&gt;3)-beta-D-glucan biosynthetic process"/>
    <property type="evidence" value="ECO:0007669"/>
    <property type="project" value="InterPro"/>
</dbReference>
<protein>
    <submittedName>
        <fullName evidence="4">1,3-beta-glucan synthase</fullName>
    </submittedName>
</protein>
<feature type="transmembrane region" description="Helical" evidence="1">
    <location>
        <begin position="115"/>
        <end position="133"/>
    </location>
</feature>
<evidence type="ECO:0000259" key="3">
    <source>
        <dbReference type="Pfam" id="PF23605"/>
    </source>
</evidence>
<feature type="non-terminal residue" evidence="4">
    <location>
        <position position="236"/>
    </location>
</feature>
<dbReference type="OrthoDB" id="3215476at2759"/>
<dbReference type="Pfam" id="PF23605">
    <property type="entry name" value="FKS1_dom2"/>
    <property type="match status" value="1"/>
</dbReference>
<keyword evidence="1" id="KW-0472">Membrane</keyword>
<dbReference type="Proteomes" id="UP000030108">
    <property type="component" value="Unassembled WGS sequence"/>
</dbReference>
<dbReference type="Pfam" id="PF02364">
    <property type="entry name" value="Glucan_synthase"/>
    <property type="match status" value="1"/>
</dbReference>
<gene>
    <name evidence="4" type="ORF">RSOL_310550</name>
</gene>